<dbReference type="Gene3D" id="1.10.357.10">
    <property type="entry name" value="Tetracycline Repressor, domain 2"/>
    <property type="match status" value="1"/>
</dbReference>
<comment type="caution">
    <text evidence="5">The sequence shown here is derived from an EMBL/GenBank/DDBJ whole genome shotgun (WGS) entry which is preliminary data.</text>
</comment>
<dbReference type="GO" id="GO:0003677">
    <property type="term" value="F:DNA binding"/>
    <property type="evidence" value="ECO:0007669"/>
    <property type="project" value="UniProtKB-UniRule"/>
</dbReference>
<dbReference type="OrthoDB" id="2720430at2"/>
<keyword evidence="2 3" id="KW-0238">DNA-binding</keyword>
<keyword evidence="1" id="KW-0678">Repressor</keyword>
<keyword evidence="6" id="KW-1185">Reference proteome</keyword>
<evidence type="ECO:0000259" key="4">
    <source>
        <dbReference type="PROSITE" id="PS50977"/>
    </source>
</evidence>
<dbReference type="InterPro" id="IPR001647">
    <property type="entry name" value="HTH_TetR"/>
</dbReference>
<protein>
    <submittedName>
        <fullName evidence="5">TetR family transcriptional regulator</fullName>
    </submittedName>
</protein>
<proteinExistence type="predicted"/>
<organism evidence="5 6">
    <name type="scientific">Marinococcus halophilus</name>
    <dbReference type="NCBI Taxonomy" id="1371"/>
    <lineage>
        <taxon>Bacteria</taxon>
        <taxon>Bacillati</taxon>
        <taxon>Bacillota</taxon>
        <taxon>Bacilli</taxon>
        <taxon>Bacillales</taxon>
        <taxon>Bacillaceae</taxon>
        <taxon>Marinococcus</taxon>
    </lineage>
</organism>
<dbReference type="InterPro" id="IPR009057">
    <property type="entry name" value="Homeodomain-like_sf"/>
</dbReference>
<feature type="domain" description="HTH tetR-type" evidence="4">
    <location>
        <begin position="10"/>
        <end position="70"/>
    </location>
</feature>
<name>A0A510Y8Y8_MARHA</name>
<accession>A0A510Y8Y8</accession>
<dbReference type="Proteomes" id="UP000321051">
    <property type="component" value="Unassembled WGS sequence"/>
</dbReference>
<evidence type="ECO:0000313" key="6">
    <source>
        <dbReference type="Proteomes" id="UP000321051"/>
    </source>
</evidence>
<dbReference type="InterPro" id="IPR036271">
    <property type="entry name" value="Tet_transcr_reg_TetR-rel_C_sf"/>
</dbReference>
<evidence type="ECO:0000256" key="2">
    <source>
        <dbReference type="ARBA" id="ARBA00023125"/>
    </source>
</evidence>
<evidence type="ECO:0000313" key="5">
    <source>
        <dbReference type="EMBL" id="GEK59825.1"/>
    </source>
</evidence>
<gene>
    <name evidence="5" type="ORF">MHA01_27300</name>
</gene>
<feature type="DNA-binding region" description="H-T-H motif" evidence="3">
    <location>
        <begin position="33"/>
        <end position="52"/>
    </location>
</feature>
<dbReference type="PROSITE" id="PS50977">
    <property type="entry name" value="HTH_TETR_2"/>
    <property type="match status" value="1"/>
</dbReference>
<dbReference type="RefSeq" id="WP_094908874.1">
    <property type="nucleotide sequence ID" value="NZ_BJUN01000020.1"/>
</dbReference>
<dbReference type="SUPFAM" id="SSF46689">
    <property type="entry name" value="Homeodomain-like"/>
    <property type="match status" value="1"/>
</dbReference>
<dbReference type="PRINTS" id="PR00455">
    <property type="entry name" value="HTHTETR"/>
</dbReference>
<dbReference type="STRING" id="1371.GCA_900166605_02998"/>
<evidence type="ECO:0000256" key="1">
    <source>
        <dbReference type="ARBA" id="ARBA00022491"/>
    </source>
</evidence>
<dbReference type="AlphaFoldDB" id="A0A510Y8Y8"/>
<dbReference type="Pfam" id="PF00440">
    <property type="entry name" value="TetR_N"/>
    <property type="match status" value="1"/>
</dbReference>
<dbReference type="PANTHER" id="PTHR43479:SF7">
    <property type="entry name" value="TETR-FAMILY TRANSCRIPTIONAL REGULATOR"/>
    <property type="match status" value="1"/>
</dbReference>
<dbReference type="PANTHER" id="PTHR43479">
    <property type="entry name" value="ACREF/ENVCD OPERON REPRESSOR-RELATED"/>
    <property type="match status" value="1"/>
</dbReference>
<sequence length="204" mass="23976">MSNNRKQQAMETKQKLLYAAREVFFEHGFKKATIRQINQKAETGHGTAYVYFKNKEDFLVELMLETMESFHNIAAIPFRPSSQSEAHKLIAHQVEQFLSLALEKKQIMKIFKEAIGISANVESNWQHIRNQFIESITKDIVYAQRYALAHQHLNPSITARSWFYMNEMFMWELVEDQYTDDIEEIIEHMTSLYMNGLYISTSHG</sequence>
<dbReference type="InterPro" id="IPR050624">
    <property type="entry name" value="HTH-type_Tx_Regulator"/>
</dbReference>
<evidence type="ECO:0000256" key="3">
    <source>
        <dbReference type="PROSITE-ProRule" id="PRU00335"/>
    </source>
</evidence>
<dbReference type="SUPFAM" id="SSF48498">
    <property type="entry name" value="Tetracyclin repressor-like, C-terminal domain"/>
    <property type="match status" value="1"/>
</dbReference>
<dbReference type="Gene3D" id="1.10.10.60">
    <property type="entry name" value="Homeodomain-like"/>
    <property type="match status" value="1"/>
</dbReference>
<reference evidence="5 6" key="1">
    <citation type="submission" date="2019-07" db="EMBL/GenBank/DDBJ databases">
        <title>Whole genome shotgun sequence of Marinococcus halophilus NBRC 102359.</title>
        <authorList>
            <person name="Hosoyama A."/>
            <person name="Uohara A."/>
            <person name="Ohji S."/>
            <person name="Ichikawa N."/>
        </authorList>
    </citation>
    <scope>NUCLEOTIDE SEQUENCE [LARGE SCALE GENOMIC DNA]</scope>
    <source>
        <strain evidence="5 6">NBRC 102359</strain>
    </source>
</reference>
<dbReference type="EMBL" id="BJUN01000020">
    <property type="protein sequence ID" value="GEK59825.1"/>
    <property type="molecule type" value="Genomic_DNA"/>
</dbReference>